<dbReference type="EMBL" id="BONY01000041">
    <property type="protein sequence ID" value="GIH07871.1"/>
    <property type="molecule type" value="Genomic_DNA"/>
</dbReference>
<gene>
    <name evidence="1" type="ORF">Rhe02_59380</name>
</gene>
<protein>
    <submittedName>
        <fullName evidence="1">Uncharacterized protein</fullName>
    </submittedName>
</protein>
<evidence type="ECO:0000313" key="1">
    <source>
        <dbReference type="EMBL" id="GIH07871.1"/>
    </source>
</evidence>
<dbReference type="AlphaFoldDB" id="A0A8J3VJA5"/>
<name>A0A8J3VJA5_9ACTN</name>
<reference evidence="1" key="1">
    <citation type="submission" date="2021-01" db="EMBL/GenBank/DDBJ databases">
        <title>Whole genome shotgun sequence of Rhizocola hellebori NBRC 109834.</title>
        <authorList>
            <person name="Komaki H."/>
            <person name="Tamura T."/>
        </authorList>
    </citation>
    <scope>NUCLEOTIDE SEQUENCE</scope>
    <source>
        <strain evidence="1">NBRC 109834</strain>
    </source>
</reference>
<accession>A0A8J3VJA5</accession>
<comment type="caution">
    <text evidence="1">The sequence shown here is derived from an EMBL/GenBank/DDBJ whole genome shotgun (WGS) entry which is preliminary data.</text>
</comment>
<keyword evidence="2" id="KW-1185">Reference proteome</keyword>
<dbReference type="Proteomes" id="UP000612899">
    <property type="component" value="Unassembled WGS sequence"/>
</dbReference>
<proteinExistence type="predicted"/>
<organism evidence="1 2">
    <name type="scientific">Rhizocola hellebori</name>
    <dbReference type="NCBI Taxonomy" id="1392758"/>
    <lineage>
        <taxon>Bacteria</taxon>
        <taxon>Bacillati</taxon>
        <taxon>Actinomycetota</taxon>
        <taxon>Actinomycetes</taxon>
        <taxon>Micromonosporales</taxon>
        <taxon>Micromonosporaceae</taxon>
        <taxon>Rhizocola</taxon>
    </lineage>
</organism>
<dbReference type="RefSeq" id="WP_203911641.1">
    <property type="nucleotide sequence ID" value="NZ_BONY01000041.1"/>
</dbReference>
<sequence>MSDRLEGLGLKLKLHMEQTRDGTMTEALEKLRQNVEAAGNAVKDEAVRADVREVGQLLADAVSTTMAKVEQHVRDAVKRTP</sequence>
<evidence type="ECO:0000313" key="2">
    <source>
        <dbReference type="Proteomes" id="UP000612899"/>
    </source>
</evidence>